<accession>A0AAQ3PMG9</accession>
<dbReference type="PANTHER" id="PTHR12411">
    <property type="entry name" value="CYSTEINE PROTEASE FAMILY C1-RELATED"/>
    <property type="match status" value="1"/>
</dbReference>
<dbReference type="AlphaFoldDB" id="A0AAQ3PMG9"/>
<dbReference type="InterPro" id="IPR013128">
    <property type="entry name" value="Peptidase_C1A"/>
</dbReference>
<evidence type="ECO:0000259" key="4">
    <source>
        <dbReference type="SMART" id="SM00645"/>
    </source>
</evidence>
<dbReference type="EMBL" id="CP144745">
    <property type="protein sequence ID" value="WVZ53410.1"/>
    <property type="molecule type" value="Genomic_DNA"/>
</dbReference>
<dbReference type="PRINTS" id="PR00705">
    <property type="entry name" value="PAPAIN"/>
</dbReference>
<name>A0AAQ3PMG9_PASNO</name>
<dbReference type="Pfam" id="PF08246">
    <property type="entry name" value="Inhibitor_I29"/>
    <property type="match status" value="1"/>
</dbReference>
<feature type="chain" id="PRO_5043022750" evidence="3">
    <location>
        <begin position="20"/>
        <end position="404"/>
    </location>
</feature>
<dbReference type="GO" id="GO:0006508">
    <property type="term" value="P:proteolysis"/>
    <property type="evidence" value="ECO:0007669"/>
    <property type="project" value="InterPro"/>
</dbReference>
<dbReference type="InterPro" id="IPR013201">
    <property type="entry name" value="Prot_inhib_I29"/>
</dbReference>
<feature type="signal peptide" evidence="3">
    <location>
        <begin position="1"/>
        <end position="19"/>
    </location>
</feature>
<keyword evidence="2" id="KW-1015">Disulfide bond</keyword>
<evidence type="ECO:0000313" key="6">
    <source>
        <dbReference type="EMBL" id="WVZ53410.1"/>
    </source>
</evidence>
<reference evidence="6 7" key="1">
    <citation type="submission" date="2024-02" db="EMBL/GenBank/DDBJ databases">
        <title>High-quality chromosome-scale genome assembly of Pensacola bahiagrass (Paspalum notatum Flugge var. saurae).</title>
        <authorList>
            <person name="Vega J.M."/>
            <person name="Podio M."/>
            <person name="Orjuela J."/>
            <person name="Siena L.A."/>
            <person name="Pessino S.C."/>
            <person name="Combes M.C."/>
            <person name="Mariac C."/>
            <person name="Albertini E."/>
            <person name="Pupilli F."/>
            <person name="Ortiz J.P.A."/>
            <person name="Leblanc O."/>
        </authorList>
    </citation>
    <scope>NUCLEOTIDE SEQUENCE [LARGE SCALE GENOMIC DNA]</scope>
    <source>
        <strain evidence="6">R1</strain>
        <tissue evidence="6">Leaf</tissue>
    </source>
</reference>
<dbReference type="CDD" id="cd02248">
    <property type="entry name" value="Peptidase_C1A"/>
    <property type="match status" value="1"/>
</dbReference>
<feature type="domain" description="Cathepsin propeptide inhibitor" evidence="5">
    <location>
        <begin position="39"/>
        <end position="102"/>
    </location>
</feature>
<dbReference type="InterPro" id="IPR038765">
    <property type="entry name" value="Papain-like_cys_pep_sf"/>
</dbReference>
<evidence type="ECO:0000259" key="5">
    <source>
        <dbReference type="SMART" id="SM00848"/>
    </source>
</evidence>
<evidence type="ECO:0000256" key="2">
    <source>
        <dbReference type="ARBA" id="ARBA00023157"/>
    </source>
</evidence>
<dbReference type="GO" id="GO:0008234">
    <property type="term" value="F:cysteine-type peptidase activity"/>
    <property type="evidence" value="ECO:0007669"/>
    <property type="project" value="InterPro"/>
</dbReference>
<evidence type="ECO:0000256" key="3">
    <source>
        <dbReference type="SAM" id="SignalP"/>
    </source>
</evidence>
<evidence type="ECO:0000256" key="1">
    <source>
        <dbReference type="ARBA" id="ARBA00008455"/>
    </source>
</evidence>
<dbReference type="Pfam" id="PF00112">
    <property type="entry name" value="Peptidase_C1"/>
    <property type="match status" value="1"/>
</dbReference>
<protein>
    <submittedName>
        <fullName evidence="6">Uncharacterized protein</fullName>
    </submittedName>
</protein>
<dbReference type="PROSITE" id="PS00639">
    <property type="entry name" value="THIOL_PROTEASE_HIS"/>
    <property type="match status" value="1"/>
</dbReference>
<proteinExistence type="inferred from homology"/>
<keyword evidence="3" id="KW-0732">Signal</keyword>
<sequence length="404" mass="44421">MKSFSLLLVIMCCATNAAAARREAPAATGGDDTAMRERYKRWVAKHGRTYKHPTEKEQRYEVFKSNAEFIDSYNAAAAAGRRSKSIPRLATNQFSDLTDQEVEAMLDVGMARKRFQGGIPGFMYGDLTDVPPSRDWRAMGAVTAVKDQGSCASCWAFSAAAAVEGIHAIRTGNLVSLSEQQLLDCSTGKKNRGCNIVWNGDMDRALQSNCLPLHRRPRRAVAKICQQIILFKSHRRLLPADPLHGCAPAVAPRLAGAPAALDFQYVPANNETALRLAVSMQPVSVALDGGHRAFRQYSSGIYGVQHVKCNPNNLNHALTAVGYGTDEHGTKYWLMKNSWGAGWGEHVRITGICGLAVRLSQTKLYFPFCCTHNEKAFLNTDDSQPFFANTSKATVSNKRHAHFK</sequence>
<dbReference type="SMART" id="SM00848">
    <property type="entry name" value="Inhibitor_I29"/>
    <property type="match status" value="1"/>
</dbReference>
<dbReference type="InterPro" id="IPR039417">
    <property type="entry name" value="Peptidase_C1A_papain-like"/>
</dbReference>
<feature type="domain" description="Peptidase C1A papain C-terminal" evidence="4">
    <location>
        <begin position="130"/>
        <end position="363"/>
    </location>
</feature>
<dbReference type="Proteomes" id="UP001341281">
    <property type="component" value="Chromosome 01"/>
</dbReference>
<organism evidence="6 7">
    <name type="scientific">Paspalum notatum var. saurae</name>
    <dbReference type="NCBI Taxonomy" id="547442"/>
    <lineage>
        <taxon>Eukaryota</taxon>
        <taxon>Viridiplantae</taxon>
        <taxon>Streptophyta</taxon>
        <taxon>Embryophyta</taxon>
        <taxon>Tracheophyta</taxon>
        <taxon>Spermatophyta</taxon>
        <taxon>Magnoliopsida</taxon>
        <taxon>Liliopsida</taxon>
        <taxon>Poales</taxon>
        <taxon>Poaceae</taxon>
        <taxon>PACMAD clade</taxon>
        <taxon>Panicoideae</taxon>
        <taxon>Andropogonodae</taxon>
        <taxon>Paspaleae</taxon>
        <taxon>Paspalinae</taxon>
        <taxon>Paspalum</taxon>
    </lineage>
</organism>
<gene>
    <name evidence="6" type="ORF">U9M48_004356</name>
</gene>
<dbReference type="SMART" id="SM00645">
    <property type="entry name" value="Pept_C1"/>
    <property type="match status" value="1"/>
</dbReference>
<dbReference type="InterPro" id="IPR000668">
    <property type="entry name" value="Peptidase_C1A_C"/>
</dbReference>
<keyword evidence="7" id="KW-1185">Reference proteome</keyword>
<dbReference type="Gene3D" id="3.90.70.10">
    <property type="entry name" value="Cysteine proteinases"/>
    <property type="match status" value="1"/>
</dbReference>
<evidence type="ECO:0000313" key="7">
    <source>
        <dbReference type="Proteomes" id="UP001341281"/>
    </source>
</evidence>
<comment type="similarity">
    <text evidence="1">Belongs to the peptidase C1 family.</text>
</comment>
<dbReference type="SUPFAM" id="SSF54001">
    <property type="entry name" value="Cysteine proteinases"/>
    <property type="match status" value="1"/>
</dbReference>
<dbReference type="InterPro" id="IPR025660">
    <property type="entry name" value="Pept_his_AS"/>
</dbReference>